<dbReference type="EMBL" id="BARW01030089">
    <property type="protein sequence ID" value="GAJ15629.1"/>
    <property type="molecule type" value="Genomic_DNA"/>
</dbReference>
<sequence>MSQRLDLTPRQGEMSGVSLQTSEKRQDYYSDNS</sequence>
<feature type="non-terminal residue" evidence="2">
    <location>
        <position position="33"/>
    </location>
</feature>
<evidence type="ECO:0000313" key="2">
    <source>
        <dbReference type="EMBL" id="GAJ15629.1"/>
    </source>
</evidence>
<gene>
    <name evidence="2" type="ORF">S12H4_48194</name>
</gene>
<proteinExistence type="predicted"/>
<accession>X1UDQ1</accession>
<organism evidence="2">
    <name type="scientific">marine sediment metagenome</name>
    <dbReference type="NCBI Taxonomy" id="412755"/>
    <lineage>
        <taxon>unclassified sequences</taxon>
        <taxon>metagenomes</taxon>
        <taxon>ecological metagenomes</taxon>
    </lineage>
</organism>
<protein>
    <submittedName>
        <fullName evidence="2">Uncharacterized protein</fullName>
    </submittedName>
</protein>
<reference evidence="2" key="1">
    <citation type="journal article" date="2014" name="Front. Microbiol.">
        <title>High frequency of phylogenetically diverse reductive dehalogenase-homologous genes in deep subseafloor sedimentary metagenomes.</title>
        <authorList>
            <person name="Kawai M."/>
            <person name="Futagami T."/>
            <person name="Toyoda A."/>
            <person name="Takaki Y."/>
            <person name="Nishi S."/>
            <person name="Hori S."/>
            <person name="Arai W."/>
            <person name="Tsubouchi T."/>
            <person name="Morono Y."/>
            <person name="Uchiyama I."/>
            <person name="Ito T."/>
            <person name="Fujiyama A."/>
            <person name="Inagaki F."/>
            <person name="Takami H."/>
        </authorList>
    </citation>
    <scope>NUCLEOTIDE SEQUENCE</scope>
    <source>
        <strain evidence="2">Expedition CK06-06</strain>
    </source>
</reference>
<feature type="region of interest" description="Disordered" evidence="1">
    <location>
        <begin position="1"/>
        <end position="33"/>
    </location>
</feature>
<evidence type="ECO:0000256" key="1">
    <source>
        <dbReference type="SAM" id="MobiDB-lite"/>
    </source>
</evidence>
<dbReference type="AlphaFoldDB" id="X1UDQ1"/>
<name>X1UDQ1_9ZZZZ</name>
<comment type="caution">
    <text evidence="2">The sequence shown here is derived from an EMBL/GenBank/DDBJ whole genome shotgun (WGS) entry which is preliminary data.</text>
</comment>
<feature type="compositionally biased region" description="Basic and acidic residues" evidence="1">
    <location>
        <begin position="22"/>
        <end position="33"/>
    </location>
</feature>